<dbReference type="GO" id="GO:0005737">
    <property type="term" value="C:cytoplasm"/>
    <property type="evidence" value="ECO:0007669"/>
    <property type="project" value="UniProtKB-SubCell"/>
</dbReference>
<comment type="domain">
    <text evidence="5">The PRC barrel domain binds ribosomal protein uS19.</text>
</comment>
<dbReference type="InterPro" id="IPR056792">
    <property type="entry name" value="PRC_RimM"/>
</dbReference>
<dbReference type="GO" id="GO:0043022">
    <property type="term" value="F:ribosome binding"/>
    <property type="evidence" value="ECO:0007669"/>
    <property type="project" value="InterPro"/>
</dbReference>
<dbReference type="Gene3D" id="2.40.30.60">
    <property type="entry name" value="RimM"/>
    <property type="match status" value="1"/>
</dbReference>
<proteinExistence type="inferred from homology"/>
<dbReference type="InterPro" id="IPR002676">
    <property type="entry name" value="RimM_N"/>
</dbReference>
<accession>A0A134AB07</accession>
<dbReference type="OrthoDB" id="9810331at2"/>
<dbReference type="SUPFAM" id="SSF50346">
    <property type="entry name" value="PRC-barrel domain"/>
    <property type="match status" value="1"/>
</dbReference>
<keyword evidence="9" id="KW-1185">Reference proteome</keyword>
<comment type="caution">
    <text evidence="8">The sequence shown here is derived from an EMBL/GenBank/DDBJ whole genome shotgun (WGS) entry which is preliminary data.</text>
</comment>
<dbReference type="Gene3D" id="2.30.30.240">
    <property type="entry name" value="PRC-barrel domain"/>
    <property type="match status" value="1"/>
</dbReference>
<dbReference type="GO" id="GO:0042274">
    <property type="term" value="P:ribosomal small subunit biogenesis"/>
    <property type="evidence" value="ECO:0007669"/>
    <property type="project" value="UniProtKB-UniRule"/>
</dbReference>
<dbReference type="RefSeq" id="WP_060917960.1">
    <property type="nucleotide sequence ID" value="NZ_KQ960076.1"/>
</dbReference>
<evidence type="ECO:0000256" key="4">
    <source>
        <dbReference type="ARBA" id="ARBA00023186"/>
    </source>
</evidence>
<comment type="function">
    <text evidence="5">An accessory protein needed during the final step in the assembly of 30S ribosomal subunit, possibly for assembly of the head region. Essential for efficient processing of 16S rRNA. May be needed both before and after RbfA during the maturation of 16S rRNA. It has affinity for free ribosomal 30S subunits but not for 70S ribosomes.</text>
</comment>
<dbReference type="PANTHER" id="PTHR33692">
    <property type="entry name" value="RIBOSOME MATURATION FACTOR RIMM"/>
    <property type="match status" value="1"/>
</dbReference>
<keyword evidence="4 5" id="KW-0143">Chaperone</keyword>
<dbReference type="InterPro" id="IPR011033">
    <property type="entry name" value="PRC_barrel-like_sf"/>
</dbReference>
<dbReference type="STRING" id="157687.HMPREF3180_01234"/>
<dbReference type="InterPro" id="IPR011961">
    <property type="entry name" value="RimM"/>
</dbReference>
<organism evidence="8 9">
    <name type="scientific">Leptotrichia wadei</name>
    <dbReference type="NCBI Taxonomy" id="157687"/>
    <lineage>
        <taxon>Bacteria</taxon>
        <taxon>Fusobacteriati</taxon>
        <taxon>Fusobacteriota</taxon>
        <taxon>Fusobacteriia</taxon>
        <taxon>Fusobacteriales</taxon>
        <taxon>Leptotrichiaceae</taxon>
        <taxon>Leptotrichia</taxon>
    </lineage>
</organism>
<dbReference type="Proteomes" id="UP000070483">
    <property type="component" value="Unassembled WGS sequence"/>
</dbReference>
<evidence type="ECO:0000256" key="2">
    <source>
        <dbReference type="ARBA" id="ARBA00022517"/>
    </source>
</evidence>
<evidence type="ECO:0000256" key="3">
    <source>
        <dbReference type="ARBA" id="ARBA00022552"/>
    </source>
</evidence>
<dbReference type="PATRIC" id="fig|157687.3.peg.1229"/>
<comment type="subunit">
    <text evidence="5">Binds ribosomal protein uS19.</text>
</comment>
<dbReference type="HAMAP" id="MF_00014">
    <property type="entry name" value="Ribosome_mat_RimM"/>
    <property type="match status" value="1"/>
</dbReference>
<sequence length="169" mass="19479">MENLVNIGTIVGTHHLRGSIKINSIFENIELIQNERVLLEKNDKKRLLVVKNVKRLNDKKVILDFEGIDNVDSAKELNGYKVKIRRDLLPEKSEDNFYIKDIFGLEVFSENKKIGEIVDVMETAAHNILIIEDIDSKKEIMIPLIDEFVTKIDFPNGKMEVTLIDGMRE</sequence>
<comment type="similarity">
    <text evidence="5">Belongs to the RimM family.</text>
</comment>
<evidence type="ECO:0000313" key="9">
    <source>
        <dbReference type="Proteomes" id="UP000070483"/>
    </source>
</evidence>
<dbReference type="InterPro" id="IPR036976">
    <property type="entry name" value="RimM_N_sf"/>
</dbReference>
<keyword evidence="2 5" id="KW-0690">Ribosome biogenesis</keyword>
<evidence type="ECO:0000313" key="8">
    <source>
        <dbReference type="EMBL" id="KXB64855.1"/>
    </source>
</evidence>
<evidence type="ECO:0000259" key="6">
    <source>
        <dbReference type="Pfam" id="PF01782"/>
    </source>
</evidence>
<dbReference type="Pfam" id="PF24986">
    <property type="entry name" value="PRC_RimM"/>
    <property type="match status" value="1"/>
</dbReference>
<dbReference type="PANTHER" id="PTHR33692:SF1">
    <property type="entry name" value="RIBOSOME MATURATION FACTOR RIMM"/>
    <property type="match status" value="1"/>
</dbReference>
<reference evidence="9" key="1">
    <citation type="submission" date="2016-01" db="EMBL/GenBank/DDBJ databases">
        <authorList>
            <person name="Mitreva M."/>
            <person name="Pepin K.H."/>
            <person name="Mihindukulasuriya K.A."/>
            <person name="Fulton R."/>
            <person name="Fronick C."/>
            <person name="O'Laughlin M."/>
            <person name="Miner T."/>
            <person name="Herter B."/>
            <person name="Rosa B.A."/>
            <person name="Cordes M."/>
            <person name="Tomlinson C."/>
            <person name="Wollam A."/>
            <person name="Palsikar V.B."/>
            <person name="Mardis E.R."/>
            <person name="Wilson R.K."/>
        </authorList>
    </citation>
    <scope>NUCLEOTIDE SEQUENCE [LARGE SCALE GENOMIC DNA]</scope>
    <source>
        <strain evidence="9">KA00185</strain>
    </source>
</reference>
<gene>
    <name evidence="5" type="primary">rimM</name>
    <name evidence="8" type="ORF">HMPREF3180_01234</name>
</gene>
<evidence type="ECO:0000256" key="1">
    <source>
        <dbReference type="ARBA" id="ARBA00022490"/>
    </source>
</evidence>
<keyword evidence="3 5" id="KW-0698">rRNA processing</keyword>
<dbReference type="InterPro" id="IPR009000">
    <property type="entry name" value="Transl_B-barrel_sf"/>
</dbReference>
<evidence type="ECO:0000256" key="5">
    <source>
        <dbReference type="HAMAP-Rule" id="MF_00014"/>
    </source>
</evidence>
<feature type="domain" description="Ribosome maturation factor RimM PRC barrel" evidence="7">
    <location>
        <begin position="100"/>
        <end position="166"/>
    </location>
</feature>
<dbReference type="GO" id="GO:0005840">
    <property type="term" value="C:ribosome"/>
    <property type="evidence" value="ECO:0007669"/>
    <property type="project" value="InterPro"/>
</dbReference>
<dbReference type="Pfam" id="PF01782">
    <property type="entry name" value="RimM"/>
    <property type="match status" value="1"/>
</dbReference>
<dbReference type="GO" id="GO:0006364">
    <property type="term" value="P:rRNA processing"/>
    <property type="evidence" value="ECO:0007669"/>
    <property type="project" value="UniProtKB-UniRule"/>
</dbReference>
<evidence type="ECO:0000259" key="7">
    <source>
        <dbReference type="Pfam" id="PF24986"/>
    </source>
</evidence>
<dbReference type="SUPFAM" id="SSF50447">
    <property type="entry name" value="Translation proteins"/>
    <property type="match status" value="1"/>
</dbReference>
<dbReference type="AlphaFoldDB" id="A0A134AB07"/>
<protein>
    <recommendedName>
        <fullName evidence="5">Ribosome maturation factor RimM</fullName>
    </recommendedName>
</protein>
<comment type="subcellular location">
    <subcellularLocation>
        <location evidence="5">Cytoplasm</location>
    </subcellularLocation>
</comment>
<feature type="domain" description="RimM N-terminal" evidence="6">
    <location>
        <begin position="7"/>
        <end position="87"/>
    </location>
</feature>
<name>A0A134AB07_9FUSO</name>
<dbReference type="NCBIfam" id="TIGR02273">
    <property type="entry name" value="16S_RimM"/>
    <property type="match status" value="1"/>
</dbReference>
<keyword evidence="1 5" id="KW-0963">Cytoplasm</keyword>
<dbReference type="EMBL" id="LSDD01000094">
    <property type="protein sequence ID" value="KXB64855.1"/>
    <property type="molecule type" value="Genomic_DNA"/>
</dbReference>